<dbReference type="RefSeq" id="WP_093161213.1">
    <property type="nucleotide sequence ID" value="NZ_FNEK01000052.1"/>
</dbReference>
<dbReference type="Pfam" id="PF13185">
    <property type="entry name" value="GAF_2"/>
    <property type="match status" value="1"/>
</dbReference>
<accession>A0A1G9EGP6</accession>
<organism evidence="2 3">
    <name type="scientific">Aliiruegeria lutimaris</name>
    <dbReference type="NCBI Taxonomy" id="571298"/>
    <lineage>
        <taxon>Bacteria</taxon>
        <taxon>Pseudomonadati</taxon>
        <taxon>Pseudomonadota</taxon>
        <taxon>Alphaproteobacteria</taxon>
        <taxon>Rhodobacterales</taxon>
        <taxon>Roseobacteraceae</taxon>
        <taxon>Aliiruegeria</taxon>
    </lineage>
</organism>
<dbReference type="Proteomes" id="UP000199382">
    <property type="component" value="Unassembled WGS sequence"/>
</dbReference>
<evidence type="ECO:0000313" key="3">
    <source>
        <dbReference type="Proteomes" id="UP000199382"/>
    </source>
</evidence>
<protein>
    <recommendedName>
        <fullName evidence="1">GAF domain-containing protein</fullName>
    </recommendedName>
</protein>
<keyword evidence="3" id="KW-1185">Reference proteome</keyword>
<dbReference type="OrthoDB" id="9148869at2"/>
<reference evidence="2 3" key="1">
    <citation type="submission" date="2016-10" db="EMBL/GenBank/DDBJ databases">
        <authorList>
            <person name="de Groot N.N."/>
        </authorList>
    </citation>
    <scope>NUCLEOTIDE SEQUENCE [LARGE SCALE GENOMIC DNA]</scope>
    <source>
        <strain evidence="2 3">DSM 25294</strain>
    </source>
</reference>
<sequence length="313" mass="32743">MSDAQLLSFAAHGNGPCFVRVTEVWVLDETGTRLVLKDGLYGDLENFAKVSGNESFAFGEGLPGKAWAEARPVVLKGFQGSYFKRTEAAEAAGLTAGIALPVFAGEDLKGVVTFFFGDDAEHVGAVEVWASAGERSDPLKLEDGYFGTAEHFGWISRHTEFPHGQGLPGQAWASGRAVLFEDLGASHKFLRAESAAKAGMTAGLGLPISAPNPAPHVVTLLSALDTPIARRFEIWEGSAGAGFIRIAGADEHGNPLPEQQDVSRFETGAGVLGTVAATAIPAAVEMTSSAGSAVVALPILSDGKVVQIAAWYF</sequence>
<dbReference type="Gene3D" id="3.30.450.40">
    <property type="match status" value="2"/>
</dbReference>
<name>A0A1G9EGP6_9RHOB</name>
<evidence type="ECO:0000313" key="2">
    <source>
        <dbReference type="EMBL" id="SDK75320.1"/>
    </source>
</evidence>
<dbReference type="AlphaFoldDB" id="A0A1G9EGP6"/>
<proteinExistence type="predicted"/>
<evidence type="ECO:0000259" key="1">
    <source>
        <dbReference type="Pfam" id="PF13185"/>
    </source>
</evidence>
<feature type="domain" description="GAF" evidence="1">
    <location>
        <begin position="25"/>
        <end position="118"/>
    </location>
</feature>
<dbReference type="STRING" id="571298.SAMN04488026_105224"/>
<dbReference type="EMBL" id="FNEK01000052">
    <property type="protein sequence ID" value="SDK75320.1"/>
    <property type="molecule type" value="Genomic_DNA"/>
</dbReference>
<dbReference type="InterPro" id="IPR003018">
    <property type="entry name" value="GAF"/>
</dbReference>
<dbReference type="InterPro" id="IPR029016">
    <property type="entry name" value="GAF-like_dom_sf"/>
</dbReference>
<gene>
    <name evidence="2" type="ORF">SAMN04488026_105224</name>
</gene>